<comment type="caution">
    <text evidence="2">The sequence shown here is derived from an EMBL/GenBank/DDBJ whole genome shotgun (WGS) entry which is preliminary data.</text>
</comment>
<keyword evidence="1" id="KW-0812">Transmembrane</keyword>
<feature type="transmembrane region" description="Helical" evidence="1">
    <location>
        <begin position="26"/>
        <end position="45"/>
    </location>
</feature>
<keyword evidence="1" id="KW-0472">Membrane</keyword>
<organism evidence="2 3">
    <name type="scientific">Tsuneonella deserti</name>
    <dbReference type="NCBI Taxonomy" id="2035528"/>
    <lineage>
        <taxon>Bacteria</taxon>
        <taxon>Pseudomonadati</taxon>
        <taxon>Pseudomonadota</taxon>
        <taxon>Alphaproteobacteria</taxon>
        <taxon>Sphingomonadales</taxon>
        <taxon>Erythrobacteraceae</taxon>
        <taxon>Tsuneonella</taxon>
    </lineage>
</organism>
<feature type="transmembrane region" description="Helical" evidence="1">
    <location>
        <begin position="51"/>
        <end position="76"/>
    </location>
</feature>
<proteinExistence type="predicted"/>
<evidence type="ECO:0000313" key="3">
    <source>
        <dbReference type="Proteomes" id="UP000619041"/>
    </source>
</evidence>
<name>A0ABQ1SCK5_9SPHN</name>
<gene>
    <name evidence="2" type="ORF">GCM10011515_24630</name>
</gene>
<protein>
    <recommendedName>
        <fullName evidence="4">Solute:sodium symporter small subunit</fullName>
    </recommendedName>
</protein>
<evidence type="ECO:0008006" key="4">
    <source>
        <dbReference type="Google" id="ProtNLM"/>
    </source>
</evidence>
<reference evidence="3" key="1">
    <citation type="journal article" date="2019" name="Int. J. Syst. Evol. Microbiol.">
        <title>The Global Catalogue of Microorganisms (GCM) 10K type strain sequencing project: providing services to taxonomists for standard genome sequencing and annotation.</title>
        <authorList>
            <consortium name="The Broad Institute Genomics Platform"/>
            <consortium name="The Broad Institute Genome Sequencing Center for Infectious Disease"/>
            <person name="Wu L."/>
            <person name="Ma J."/>
        </authorList>
    </citation>
    <scope>NUCLEOTIDE SEQUENCE [LARGE SCALE GENOMIC DNA]</scope>
    <source>
        <strain evidence="3">CGMCC 1.15959</strain>
    </source>
</reference>
<keyword evidence="3" id="KW-1185">Reference proteome</keyword>
<dbReference type="EMBL" id="BMKL01000001">
    <property type="protein sequence ID" value="GGE04083.1"/>
    <property type="molecule type" value="Genomic_DNA"/>
</dbReference>
<evidence type="ECO:0000313" key="2">
    <source>
        <dbReference type="EMBL" id="GGE04083.1"/>
    </source>
</evidence>
<dbReference type="Proteomes" id="UP000619041">
    <property type="component" value="Unassembled WGS sequence"/>
</dbReference>
<sequence>MPQPSPLDDPESAAFAWGRYRRIMRLMSWISLFTVALVLVYLWVTLPGLPIHFYIATGLGVGASMLLMSTLMGLVFMSNGTGHDESVTDSHDRRG</sequence>
<keyword evidence="1" id="KW-1133">Transmembrane helix</keyword>
<evidence type="ECO:0000256" key="1">
    <source>
        <dbReference type="SAM" id="Phobius"/>
    </source>
</evidence>
<accession>A0ABQ1SCK5</accession>